<gene>
    <name evidence="1" type="ORF">SAMN05421760_104239</name>
</gene>
<protein>
    <submittedName>
        <fullName evidence="1">Uncharacterized protein</fullName>
    </submittedName>
</protein>
<evidence type="ECO:0000313" key="1">
    <source>
        <dbReference type="EMBL" id="SIS75969.1"/>
    </source>
</evidence>
<dbReference type="EMBL" id="FTOE01000004">
    <property type="protein sequence ID" value="SIS75969.1"/>
    <property type="molecule type" value="Genomic_DNA"/>
</dbReference>
<name>A0A1N7LQC1_9GAMM</name>
<evidence type="ECO:0000313" key="2">
    <source>
        <dbReference type="Proteomes" id="UP000185999"/>
    </source>
</evidence>
<dbReference type="Proteomes" id="UP000185999">
    <property type="component" value="Unassembled WGS sequence"/>
</dbReference>
<proteinExistence type="predicted"/>
<sequence length="101" mass="10764">MSGKRGKSLFLVCLFAMLGLSSGAIKAGVVGNLYQSKMLVSDQLVVADELSLNAGIKEVLVKASGVTRAALIANALPRALSAYIKEFRIGDASFWDDMERV</sequence>
<organism evidence="1 2">
    <name type="scientific">Neptunomonas antarctica</name>
    <dbReference type="NCBI Taxonomy" id="619304"/>
    <lineage>
        <taxon>Bacteria</taxon>
        <taxon>Pseudomonadati</taxon>
        <taxon>Pseudomonadota</taxon>
        <taxon>Gammaproteobacteria</taxon>
        <taxon>Oceanospirillales</taxon>
        <taxon>Oceanospirillaceae</taxon>
        <taxon>Neptunomonas</taxon>
    </lineage>
</organism>
<reference evidence="2" key="1">
    <citation type="submission" date="2017-01" db="EMBL/GenBank/DDBJ databases">
        <authorList>
            <person name="Varghese N."/>
            <person name="Submissions S."/>
        </authorList>
    </citation>
    <scope>NUCLEOTIDE SEQUENCE [LARGE SCALE GENOMIC DNA]</scope>
    <source>
        <strain evidence="2">DSM 22306</strain>
    </source>
</reference>
<keyword evidence="2" id="KW-1185">Reference proteome</keyword>
<accession>A0A1N7LQC1</accession>
<dbReference type="STRING" id="619304.SAMN05421760_104239"/>
<dbReference type="AlphaFoldDB" id="A0A1N7LQC1"/>